<proteinExistence type="inferred from homology"/>
<evidence type="ECO:0000256" key="8">
    <source>
        <dbReference type="ARBA" id="ARBA00022737"/>
    </source>
</evidence>
<dbReference type="InterPro" id="IPR010734">
    <property type="entry name" value="Copine_C"/>
</dbReference>
<dbReference type="FunFam" id="2.60.40.150:FF:000042">
    <property type="entry name" value="Copine 3"/>
    <property type="match status" value="1"/>
</dbReference>
<organism evidence="14 15">
    <name type="scientific">Schistosoma japonicum</name>
    <name type="common">Blood fluke</name>
    <dbReference type="NCBI Taxonomy" id="6182"/>
    <lineage>
        <taxon>Eukaryota</taxon>
        <taxon>Metazoa</taxon>
        <taxon>Spiralia</taxon>
        <taxon>Lophotrochozoa</taxon>
        <taxon>Platyhelminthes</taxon>
        <taxon>Trematoda</taxon>
        <taxon>Digenea</taxon>
        <taxon>Strigeidida</taxon>
        <taxon>Schistosomatoidea</taxon>
        <taxon>Schistosomatidae</taxon>
        <taxon>Schistosoma</taxon>
    </lineage>
</organism>
<keyword evidence="5" id="KW-1003">Cell membrane</keyword>
<dbReference type="InterPro" id="IPR036465">
    <property type="entry name" value="vWFA_dom_sf"/>
</dbReference>
<keyword evidence="11" id="KW-0539">Nucleus</keyword>
<comment type="caution">
    <text evidence="14">The sequence shown here is derived from an EMBL/GenBank/DDBJ whole genome shotgun (WGS) entry which is preliminary data.</text>
</comment>
<evidence type="ECO:0000256" key="6">
    <source>
        <dbReference type="ARBA" id="ARBA00022490"/>
    </source>
</evidence>
<evidence type="ECO:0000259" key="13">
    <source>
        <dbReference type="PROSITE" id="PS50004"/>
    </source>
</evidence>
<dbReference type="SMART" id="SM00239">
    <property type="entry name" value="C2"/>
    <property type="match status" value="2"/>
</dbReference>
<dbReference type="GO" id="GO:0005544">
    <property type="term" value="F:calcium-dependent phospholipid binding"/>
    <property type="evidence" value="ECO:0007669"/>
    <property type="project" value="InterPro"/>
</dbReference>
<dbReference type="SUPFAM" id="SSF53300">
    <property type="entry name" value="vWA-like"/>
    <property type="match status" value="1"/>
</dbReference>
<evidence type="ECO:0000256" key="9">
    <source>
        <dbReference type="ARBA" id="ARBA00022837"/>
    </source>
</evidence>
<keyword evidence="7" id="KW-0479">Metal-binding</keyword>
<feature type="region of interest" description="Disordered" evidence="12">
    <location>
        <begin position="589"/>
        <end position="613"/>
    </location>
</feature>
<keyword evidence="6" id="KW-0963">Cytoplasm</keyword>
<accession>A0A4Z2DGU0</accession>
<feature type="compositionally biased region" description="Low complexity" evidence="12">
    <location>
        <begin position="594"/>
        <end position="610"/>
    </location>
</feature>
<dbReference type="InterPro" id="IPR035892">
    <property type="entry name" value="C2_domain_sf"/>
</dbReference>
<keyword evidence="8" id="KW-0677">Repeat</keyword>
<feature type="domain" description="C2" evidence="13">
    <location>
        <begin position="119"/>
        <end position="255"/>
    </location>
</feature>
<comment type="similarity">
    <text evidence="4">Belongs to the copine family.</text>
</comment>
<dbReference type="Proteomes" id="UP000311919">
    <property type="component" value="Unassembled WGS sequence"/>
</dbReference>
<dbReference type="GO" id="GO:0005634">
    <property type="term" value="C:nucleus"/>
    <property type="evidence" value="ECO:0007669"/>
    <property type="project" value="UniProtKB-SubCell"/>
</dbReference>
<sequence>MPHKPRIQIGISCRNIPKLLKASYAKFSVSYGGYLHERHVTETELVYNNLSPNYTTRINLEYCFEEKQIITTEIFECEREDRENSILLGYIQCTVGRVIHSGGELILPIIWNEDVQVDRSTSTDVVVCIREDPFSKENIFIKMNGANLDKKDFFGKSDPYVIIYRRNERGKLQKCYRSEVIKNTLFPDWKPILICLDRLCGGNIDCELYFRCFDWDGAVGDSEDVDTEIDDLIGEFNTTVSRLLNCNENGIEFQLINMPKKKRKKYYQNSGLLTVKLYFAQSKFSFLDYIFGGLSINVVVAVDMSSHASMNSTTSTSSQQIELSQSHTEYEVAIQAVMEILQEYDSDQLFPAFGFGAKVSSAGKLSHRYPLNGDVNNCYCKGMVGVLSAYRRCLTDLYSSGPIFFAPIIREVSEAAKRSEAADNYYVLLILTNGTVDDWIDTKKAVIETSFLPISIIVLGVGGGKFSEMEILDQDFGLLKVGQEQACRDNVQFVQMRRFLRLAADGSDSIRWSKVALAKEVLAELPSQILEYLDKNHLSPQHLVPRQAEKLSDLTNPDWWRRFTQPLSSQMNSFSEDENDAFQRLQLNDKTNQPSSSSSSPTSPPISSTSEGNNTLLSEIKNYSSMNQSSSSSSPKKSVIPLYRQMSLGSTKLTESYPTKTRFRRLPSGFDSNMNTTNRISSARPNNSSSSSK</sequence>
<dbReference type="SUPFAM" id="SSF49562">
    <property type="entry name" value="C2 domain (Calcium/lipid-binding domain, CaLB)"/>
    <property type="match status" value="1"/>
</dbReference>
<dbReference type="PANTHER" id="PTHR10857:SF106">
    <property type="entry name" value="C2 DOMAIN-CONTAINING PROTEIN"/>
    <property type="match status" value="1"/>
</dbReference>
<evidence type="ECO:0000256" key="1">
    <source>
        <dbReference type="ARBA" id="ARBA00004123"/>
    </source>
</evidence>
<dbReference type="CDD" id="cd04047">
    <property type="entry name" value="C2B_Copine"/>
    <property type="match status" value="1"/>
</dbReference>
<keyword evidence="15" id="KW-1185">Reference proteome</keyword>
<evidence type="ECO:0000256" key="7">
    <source>
        <dbReference type="ARBA" id="ARBA00022723"/>
    </source>
</evidence>
<dbReference type="GO" id="GO:0005737">
    <property type="term" value="C:cytoplasm"/>
    <property type="evidence" value="ECO:0007669"/>
    <property type="project" value="UniProtKB-SubCell"/>
</dbReference>
<feature type="region of interest" description="Disordered" evidence="12">
    <location>
        <begin position="649"/>
        <end position="693"/>
    </location>
</feature>
<evidence type="ECO:0000256" key="12">
    <source>
        <dbReference type="SAM" id="MobiDB-lite"/>
    </source>
</evidence>
<feature type="compositionally biased region" description="Low complexity" evidence="12">
    <location>
        <begin position="678"/>
        <end position="693"/>
    </location>
</feature>
<evidence type="ECO:0000256" key="3">
    <source>
        <dbReference type="ARBA" id="ARBA00004496"/>
    </source>
</evidence>
<comment type="subcellular location">
    <subcellularLocation>
        <location evidence="2">Cell membrane</location>
    </subcellularLocation>
    <subcellularLocation>
        <location evidence="3">Cytoplasm</location>
    </subcellularLocation>
    <subcellularLocation>
        <location evidence="1">Nucleus</location>
    </subcellularLocation>
</comment>
<dbReference type="InterPro" id="IPR000008">
    <property type="entry name" value="C2_dom"/>
</dbReference>
<dbReference type="STRING" id="6182.A0A4Z2DGU0"/>
<protein>
    <submittedName>
        <fullName evidence="14">Copine-8</fullName>
    </submittedName>
</protein>
<evidence type="ECO:0000313" key="14">
    <source>
        <dbReference type="EMBL" id="TNN15679.1"/>
    </source>
</evidence>
<dbReference type="EMBL" id="SKCS01000143">
    <property type="protein sequence ID" value="TNN15679.1"/>
    <property type="molecule type" value="Genomic_DNA"/>
</dbReference>
<dbReference type="GO" id="GO:0046872">
    <property type="term" value="F:metal ion binding"/>
    <property type="evidence" value="ECO:0007669"/>
    <property type="project" value="UniProtKB-KW"/>
</dbReference>
<dbReference type="Pfam" id="PF07002">
    <property type="entry name" value="Copine"/>
    <property type="match status" value="1"/>
</dbReference>
<dbReference type="Gene3D" id="2.60.40.150">
    <property type="entry name" value="C2 domain"/>
    <property type="match status" value="1"/>
</dbReference>
<dbReference type="InterPro" id="IPR045052">
    <property type="entry name" value="Copine"/>
</dbReference>
<gene>
    <name evidence="14" type="ORF">EWB00_001084</name>
</gene>
<feature type="compositionally biased region" description="Polar residues" evidence="12">
    <location>
        <begin position="649"/>
        <end position="659"/>
    </location>
</feature>
<reference evidence="14 15" key="1">
    <citation type="submission" date="2019-03" db="EMBL/GenBank/DDBJ databases">
        <title>An improved genome assembly of the fluke Schistosoma japonicum.</title>
        <authorList>
            <person name="Hu W."/>
            <person name="Luo F."/>
            <person name="Yin M."/>
            <person name="Mo X."/>
            <person name="Sun C."/>
            <person name="Wu Q."/>
            <person name="Zhu B."/>
            <person name="Xiang M."/>
            <person name="Wang J."/>
            <person name="Wang Y."/>
            <person name="Zhang T."/>
            <person name="Xu B."/>
            <person name="Zheng H."/>
            <person name="Feng Z."/>
        </authorList>
    </citation>
    <scope>NUCLEOTIDE SEQUENCE [LARGE SCALE GENOMIC DNA]</scope>
    <source>
        <strain evidence="14">HuSjv2</strain>
        <tissue evidence="14">Worms</tissue>
    </source>
</reference>
<dbReference type="AlphaFoldDB" id="A0A4Z2DGU0"/>
<keyword evidence="10" id="KW-0472">Membrane</keyword>
<dbReference type="OrthoDB" id="5855668at2759"/>
<evidence type="ECO:0000313" key="15">
    <source>
        <dbReference type="Proteomes" id="UP000311919"/>
    </source>
</evidence>
<dbReference type="GO" id="GO:0005886">
    <property type="term" value="C:plasma membrane"/>
    <property type="evidence" value="ECO:0007669"/>
    <property type="project" value="UniProtKB-SubCell"/>
</dbReference>
<evidence type="ECO:0000256" key="10">
    <source>
        <dbReference type="ARBA" id="ARBA00023136"/>
    </source>
</evidence>
<dbReference type="InterPro" id="IPR037768">
    <property type="entry name" value="C2B_Copine"/>
</dbReference>
<dbReference type="Pfam" id="PF00168">
    <property type="entry name" value="C2"/>
    <property type="match status" value="2"/>
</dbReference>
<dbReference type="PANTHER" id="PTHR10857">
    <property type="entry name" value="COPINE"/>
    <property type="match status" value="1"/>
</dbReference>
<evidence type="ECO:0000256" key="11">
    <source>
        <dbReference type="ARBA" id="ARBA00023242"/>
    </source>
</evidence>
<evidence type="ECO:0000256" key="2">
    <source>
        <dbReference type="ARBA" id="ARBA00004236"/>
    </source>
</evidence>
<keyword evidence="9" id="KW-0106">Calcium</keyword>
<name>A0A4Z2DGU0_SCHJA</name>
<dbReference type="PROSITE" id="PS50004">
    <property type="entry name" value="C2"/>
    <property type="match status" value="1"/>
</dbReference>
<dbReference type="GO" id="GO:0071277">
    <property type="term" value="P:cellular response to calcium ion"/>
    <property type="evidence" value="ECO:0007669"/>
    <property type="project" value="UniProtKB-ARBA"/>
</dbReference>
<evidence type="ECO:0000256" key="4">
    <source>
        <dbReference type="ARBA" id="ARBA00009048"/>
    </source>
</evidence>
<evidence type="ECO:0000256" key="5">
    <source>
        <dbReference type="ARBA" id="ARBA00022475"/>
    </source>
</evidence>